<keyword evidence="9 19" id="KW-0472">Membrane</keyword>
<evidence type="ECO:0000256" key="18">
    <source>
        <dbReference type="ARBA" id="ARBA00082489"/>
    </source>
</evidence>
<reference evidence="20" key="1">
    <citation type="submission" date="2007-07" db="EMBL/GenBank/DDBJ databases">
        <title>PCAP assembly of the Caenorhabditis remanei genome.</title>
        <authorList>
            <consortium name="The Caenorhabditis remanei Sequencing Consortium"/>
            <person name="Wilson R.K."/>
        </authorList>
    </citation>
    <scope>NUCLEOTIDE SEQUENCE [LARGE SCALE GENOMIC DNA]</scope>
    <source>
        <strain evidence="20">PB4641</strain>
    </source>
</reference>
<keyword evidence="6" id="KW-0552">Olfaction</keyword>
<evidence type="ECO:0000256" key="1">
    <source>
        <dbReference type="ARBA" id="ARBA00004272"/>
    </source>
</evidence>
<evidence type="ECO:0000256" key="15">
    <source>
        <dbReference type="ARBA" id="ARBA00064300"/>
    </source>
</evidence>
<evidence type="ECO:0000256" key="5">
    <source>
        <dbReference type="ARBA" id="ARBA00022692"/>
    </source>
</evidence>
<evidence type="ECO:0000313" key="20">
    <source>
        <dbReference type="EMBL" id="EFO92774.1"/>
    </source>
</evidence>
<organism evidence="21">
    <name type="scientific">Caenorhabditis remanei</name>
    <name type="common">Caenorhabditis vulgaris</name>
    <dbReference type="NCBI Taxonomy" id="31234"/>
    <lineage>
        <taxon>Eukaryota</taxon>
        <taxon>Metazoa</taxon>
        <taxon>Ecdysozoa</taxon>
        <taxon>Nematoda</taxon>
        <taxon>Chromadorea</taxon>
        <taxon>Rhabditida</taxon>
        <taxon>Rhabditina</taxon>
        <taxon>Rhabditomorpha</taxon>
        <taxon>Rhabditoidea</taxon>
        <taxon>Rhabditidae</taxon>
        <taxon>Peloderinae</taxon>
        <taxon>Caenorhabditis</taxon>
    </lineage>
</organism>
<dbReference type="PANTHER" id="PTHR22943:SF29">
    <property type="entry name" value="SEVEN TM RECEPTOR"/>
    <property type="match status" value="1"/>
</dbReference>
<dbReference type="GO" id="GO:0060170">
    <property type="term" value="C:ciliary membrane"/>
    <property type="evidence" value="ECO:0007669"/>
    <property type="project" value="UniProtKB-SubCell"/>
</dbReference>
<gene>
    <name evidence="20" type="ORF">CRE_19989</name>
</gene>
<evidence type="ECO:0000256" key="8">
    <source>
        <dbReference type="ARBA" id="ARBA00023069"/>
    </source>
</evidence>
<evidence type="ECO:0000256" key="14">
    <source>
        <dbReference type="ARBA" id="ARBA00061678"/>
    </source>
</evidence>
<dbReference type="GO" id="GO:0042048">
    <property type="term" value="P:olfactory behavior"/>
    <property type="evidence" value="ECO:0007669"/>
    <property type="project" value="TreeGrafter"/>
</dbReference>
<keyword evidence="7 19" id="KW-1133">Transmembrane helix</keyword>
<feature type="transmembrane region" description="Helical" evidence="19">
    <location>
        <begin position="45"/>
        <end position="64"/>
    </location>
</feature>
<feature type="transmembrane region" description="Helical" evidence="19">
    <location>
        <begin position="580"/>
        <end position="603"/>
    </location>
</feature>
<evidence type="ECO:0000256" key="16">
    <source>
        <dbReference type="ARBA" id="ARBA00067967"/>
    </source>
</evidence>
<feature type="transmembrane region" description="Helical" evidence="19">
    <location>
        <begin position="422"/>
        <end position="443"/>
    </location>
</feature>
<keyword evidence="2" id="KW-1003">Cell membrane</keyword>
<sequence>MELETFRLLKRSIQLACVVFSLFVNSILIYLIIKKSPTNMGTYRHLMIYFCCVSIVFSILDIIVQPNVQTYKSAFFMVVEVQRRNMDPWIAKVSVYCLCGCFGLAHYSIAIHFIYRFFALERKGRVRYFQGYSLIIWFLIPIFSGTMWFLITAEVFTQTIIEIDYIRNIVKQTFSADMHEIVFVSGIFYPIDKTGRRVINWRSFIGLGLYSVLMTIPFTVIIVFGFKSWKIVRGLLDHGESEYSKNLQMQLYKALVAQTILPMIFLFIPFGLLFSLPMFEIDCQLLSSFITLTFAMYPAVDPLPILYFIDYYRIPIIDETLRQLKRAIHLIFVVFSLFVNSILIYLIIKKSPINMGTYRHLMIYFCCVSIIFSILDIIVQPVKKLGMIKEKLKFQNFQTYKSAFFLVVEVKRRNMDPWMAKGSIYCLCGCFGVTIYCIAIHFIYRLFALERKGRVRYFQGKNLIVWFLIPIVCGAAWLLITSEVYTQTKIEADYIRNSVKQTFNSEMEDIVFISGIFYPIDETGQRIINWRTFLGFCLFSILMTIPFTVIIAFGFRSWKIVRGLLDHGESEYSKNLQMQLYKALVAQTLLPMIFLFIPFGLLFSLPMFEIDCQLLSSFITLTFAMYPAVDPLPILYFIDYYRNPIIGLELLKKNDDMMRVSFQMPSN</sequence>
<feature type="transmembrane region" description="Helical" evidence="19">
    <location>
        <begin position="131"/>
        <end position="151"/>
    </location>
</feature>
<evidence type="ECO:0000256" key="13">
    <source>
        <dbReference type="ARBA" id="ARBA00054965"/>
    </source>
</evidence>
<comment type="subunit">
    <text evidence="15">Interacts with odr-4.</text>
</comment>
<evidence type="ECO:0000256" key="17">
    <source>
        <dbReference type="ARBA" id="ARBA00078653"/>
    </source>
</evidence>
<feature type="transmembrane region" description="Helical" evidence="19">
    <location>
        <begin position="615"/>
        <end position="638"/>
    </location>
</feature>
<evidence type="ECO:0000256" key="11">
    <source>
        <dbReference type="ARBA" id="ARBA00023180"/>
    </source>
</evidence>
<feature type="transmembrane region" description="Helical" evidence="19">
    <location>
        <begin position="204"/>
        <end position="226"/>
    </location>
</feature>
<dbReference type="EMBL" id="DS268596">
    <property type="protein sequence ID" value="EFO92774.1"/>
    <property type="molecule type" value="Genomic_DNA"/>
</dbReference>
<evidence type="ECO:0000256" key="9">
    <source>
        <dbReference type="ARBA" id="ARBA00023136"/>
    </source>
</evidence>
<dbReference type="GO" id="GO:0006935">
    <property type="term" value="P:chemotaxis"/>
    <property type="evidence" value="ECO:0007669"/>
    <property type="project" value="UniProtKB-KW"/>
</dbReference>
<proteinExistence type="inferred from homology"/>
<dbReference type="eggNOG" id="ENOG502R148">
    <property type="taxonomic scope" value="Eukaryota"/>
</dbReference>
<feature type="transmembrane region" description="Helical" evidence="19">
    <location>
        <begin position="463"/>
        <end position="480"/>
    </location>
</feature>
<keyword evidence="3" id="KW-0145">Chemotaxis</keyword>
<evidence type="ECO:0000256" key="12">
    <source>
        <dbReference type="ARBA" id="ARBA00023273"/>
    </source>
</evidence>
<dbReference type="FunFam" id="1.20.1070.10:FF:000128">
    <property type="entry name" value="Seven TM Receptor"/>
    <property type="match status" value="2"/>
</dbReference>
<dbReference type="OrthoDB" id="5792363at2759"/>
<feature type="transmembrane region" description="Helical" evidence="19">
    <location>
        <begin position="330"/>
        <end position="348"/>
    </location>
</feature>
<keyword evidence="12" id="KW-0966">Cell projection</keyword>
<dbReference type="GO" id="GO:0038022">
    <property type="term" value="F:G protein-coupled olfactory receptor activity"/>
    <property type="evidence" value="ECO:0007669"/>
    <property type="project" value="TreeGrafter"/>
</dbReference>
<comment type="function">
    <text evidence="13">An odorant receptor which affects chemotaxis to the volatile odorant diacetyl. Specifies AWA neuronal cell fate via the odr-7 pathway.</text>
</comment>
<dbReference type="PANTHER" id="PTHR22943">
    <property type="entry name" value="7-TRANSMEMBRANE DOMAIN RECEPTOR C.ELEGANS"/>
    <property type="match status" value="1"/>
</dbReference>
<evidence type="ECO:0000256" key="4">
    <source>
        <dbReference type="ARBA" id="ARBA00022606"/>
    </source>
</evidence>
<keyword evidence="4" id="KW-0716">Sensory transduction</keyword>
<name>E3NCE0_CAERE</name>
<evidence type="ECO:0000256" key="3">
    <source>
        <dbReference type="ARBA" id="ARBA00022500"/>
    </source>
</evidence>
<keyword evidence="11" id="KW-0325">Glycoprotein</keyword>
<keyword evidence="5 19" id="KW-0812">Transmembrane</keyword>
<dbReference type="Pfam" id="PF10326">
    <property type="entry name" value="7TM_GPCR_Str"/>
    <property type="match status" value="2"/>
</dbReference>
<evidence type="ECO:0000256" key="10">
    <source>
        <dbReference type="ARBA" id="ARBA00023170"/>
    </source>
</evidence>
<protein>
    <recommendedName>
        <fullName evidence="16">Serpentine receptor class r-10</fullName>
    </recommendedName>
    <alternativeName>
        <fullName evidence="17">Odorant response abnormal protein 10</fullName>
    </alternativeName>
    <alternativeName>
        <fullName evidence="18">Olfactory receptor 10</fullName>
    </alternativeName>
</protein>
<evidence type="ECO:0000256" key="19">
    <source>
        <dbReference type="SAM" id="Phobius"/>
    </source>
</evidence>
<keyword evidence="21" id="KW-1185">Reference proteome</keyword>
<dbReference type="InParanoid" id="E3NCE0"/>
<evidence type="ECO:0000256" key="7">
    <source>
        <dbReference type="ARBA" id="ARBA00022989"/>
    </source>
</evidence>
<comment type="similarity">
    <text evidence="14">Belongs to the nematode receptor-like protein str family.</text>
</comment>
<feature type="transmembrane region" description="Helical" evidence="19">
    <location>
        <begin position="360"/>
        <end position="379"/>
    </location>
</feature>
<dbReference type="SUPFAM" id="SSF81321">
    <property type="entry name" value="Family A G protein-coupled receptor-like"/>
    <property type="match status" value="2"/>
</dbReference>
<evidence type="ECO:0000256" key="2">
    <source>
        <dbReference type="ARBA" id="ARBA00022475"/>
    </source>
</evidence>
<evidence type="ECO:0000256" key="6">
    <source>
        <dbReference type="ARBA" id="ARBA00022725"/>
    </source>
</evidence>
<feature type="transmembrane region" description="Helical" evidence="19">
    <location>
        <begin position="93"/>
        <end position="119"/>
    </location>
</feature>
<dbReference type="Proteomes" id="UP000008281">
    <property type="component" value="Unassembled WGS sequence"/>
</dbReference>
<feature type="transmembrane region" description="Helical" evidence="19">
    <location>
        <begin position="285"/>
        <end position="309"/>
    </location>
</feature>
<accession>E3NCE0</accession>
<feature type="transmembrane region" description="Helical" evidence="19">
    <location>
        <begin position="533"/>
        <end position="555"/>
    </location>
</feature>
<evidence type="ECO:0000313" key="21">
    <source>
        <dbReference type="Proteomes" id="UP000008281"/>
    </source>
</evidence>
<dbReference type="HOGENOM" id="CLU_024223_0_0_1"/>
<dbReference type="AlphaFoldDB" id="E3NCE0"/>
<dbReference type="STRING" id="31234.E3NCE0"/>
<keyword evidence="8" id="KW-0969">Cilium</keyword>
<feature type="transmembrane region" description="Helical" evidence="19">
    <location>
        <begin position="12"/>
        <end position="33"/>
    </location>
</feature>
<dbReference type="InterPro" id="IPR019428">
    <property type="entry name" value="7TM_GPCR_serpentine_rcpt_Str"/>
</dbReference>
<comment type="subcellular location">
    <subcellularLocation>
        <location evidence="1">Cell projection</location>
        <location evidence="1">Cilium membrane</location>
        <topology evidence="1">Multi-pass membrane protein</topology>
    </subcellularLocation>
</comment>
<feature type="transmembrane region" description="Helical" evidence="19">
    <location>
        <begin position="255"/>
        <end position="279"/>
    </location>
</feature>
<keyword evidence="10" id="KW-0675">Receptor</keyword>